<keyword evidence="3" id="KW-0677">Repeat</keyword>
<keyword evidence="12" id="KW-1185">Reference proteome</keyword>
<dbReference type="InterPro" id="IPR036236">
    <property type="entry name" value="Znf_C2H2_sf"/>
</dbReference>
<evidence type="ECO:0000256" key="1">
    <source>
        <dbReference type="ARBA" id="ARBA00004123"/>
    </source>
</evidence>
<reference evidence="11" key="1">
    <citation type="submission" date="2022-01" db="EMBL/GenBank/DDBJ databases">
        <authorList>
            <person name="King R."/>
        </authorList>
    </citation>
    <scope>NUCLEOTIDE SEQUENCE</scope>
</reference>
<keyword evidence="4 7" id="KW-0863">Zinc-finger</keyword>
<evidence type="ECO:0008006" key="13">
    <source>
        <dbReference type="Google" id="ProtNLM"/>
    </source>
</evidence>
<dbReference type="EMBL" id="OU892286">
    <property type="protein sequence ID" value="CAH1123498.1"/>
    <property type="molecule type" value="Genomic_DNA"/>
</dbReference>
<evidence type="ECO:0000259" key="9">
    <source>
        <dbReference type="Pfam" id="PF08790"/>
    </source>
</evidence>
<evidence type="ECO:0000256" key="8">
    <source>
        <dbReference type="SAM" id="MobiDB-lite"/>
    </source>
</evidence>
<dbReference type="InterPro" id="IPR039999">
    <property type="entry name" value="LYAR"/>
</dbReference>
<keyword evidence="2" id="KW-0479">Metal-binding</keyword>
<dbReference type="InterPro" id="IPR058719">
    <property type="entry name" value="WHD_LYAR"/>
</dbReference>
<comment type="subcellular location">
    <subcellularLocation>
        <location evidence="1">Nucleus</location>
    </subcellularLocation>
</comment>
<sequence length="259" mass="30342">MVVFTCNHCGETVHKPKVEKHYQFQCRNYKYLTCVDCFKDFRNDEYNVHTKCITEDERYAAKGTYKNGIFKKGDAKQESWLEMIKSICEAEKNLKPSLRQLLQTISEYENVPRKKVKFINFIKSSSGGRANMRDVEEAWDIIEKHKVANFNKPTETNNKRKADEETNDTETVTKKKKESAAEIEENVTTEKFDYKAKILEILAEKQTISQKKLQKKIVRAYMNVSRETEDKAKIIKKLNKKLKKIPNVLIENDKVILNT</sequence>
<feature type="domain" description="Cell growth-regulating nucleolar protein-like winged helix" evidence="10">
    <location>
        <begin position="190"/>
        <end position="257"/>
    </location>
</feature>
<dbReference type="GO" id="GO:0008270">
    <property type="term" value="F:zinc ion binding"/>
    <property type="evidence" value="ECO:0007669"/>
    <property type="project" value="UniProtKB-KW"/>
</dbReference>
<dbReference type="PANTHER" id="PTHR13100:SF10">
    <property type="entry name" value="CELL GROWTH-REGULATING NUCLEOLAR PROTEIN"/>
    <property type="match status" value="1"/>
</dbReference>
<name>A0A9P0GQ96_9CUCU</name>
<dbReference type="GO" id="GO:0000122">
    <property type="term" value="P:negative regulation of transcription by RNA polymerase II"/>
    <property type="evidence" value="ECO:0007669"/>
    <property type="project" value="TreeGrafter"/>
</dbReference>
<evidence type="ECO:0000259" key="10">
    <source>
        <dbReference type="Pfam" id="PF25879"/>
    </source>
</evidence>
<feature type="region of interest" description="Disordered" evidence="8">
    <location>
        <begin position="153"/>
        <end position="177"/>
    </location>
</feature>
<feature type="domain" description="Zinc finger C2H2 LYAR-type" evidence="9">
    <location>
        <begin position="32"/>
        <end position="59"/>
    </location>
</feature>
<dbReference type="FunFam" id="3.30.1490.490:FF:000001">
    <property type="entry name" value="cell growth-regulating nucleolar protein-like"/>
    <property type="match status" value="1"/>
</dbReference>
<dbReference type="Pfam" id="PF08790">
    <property type="entry name" value="zf-LYAR"/>
    <property type="match status" value="1"/>
</dbReference>
<evidence type="ECO:0000256" key="2">
    <source>
        <dbReference type="ARBA" id="ARBA00022723"/>
    </source>
</evidence>
<keyword evidence="6" id="KW-0539">Nucleus</keyword>
<evidence type="ECO:0000256" key="4">
    <source>
        <dbReference type="ARBA" id="ARBA00022771"/>
    </source>
</evidence>
<dbReference type="OrthoDB" id="21474at2759"/>
<dbReference type="InterPro" id="IPR014898">
    <property type="entry name" value="Znf_C2H2_LYAR"/>
</dbReference>
<dbReference type="GO" id="GO:0005730">
    <property type="term" value="C:nucleolus"/>
    <property type="evidence" value="ECO:0007669"/>
    <property type="project" value="TreeGrafter"/>
</dbReference>
<organism evidence="11 12">
    <name type="scientific">Ceutorhynchus assimilis</name>
    <name type="common">cabbage seed weevil</name>
    <dbReference type="NCBI Taxonomy" id="467358"/>
    <lineage>
        <taxon>Eukaryota</taxon>
        <taxon>Metazoa</taxon>
        <taxon>Ecdysozoa</taxon>
        <taxon>Arthropoda</taxon>
        <taxon>Hexapoda</taxon>
        <taxon>Insecta</taxon>
        <taxon>Pterygota</taxon>
        <taxon>Neoptera</taxon>
        <taxon>Endopterygota</taxon>
        <taxon>Coleoptera</taxon>
        <taxon>Polyphaga</taxon>
        <taxon>Cucujiformia</taxon>
        <taxon>Curculionidae</taxon>
        <taxon>Ceutorhynchinae</taxon>
        <taxon>Ceutorhynchus</taxon>
    </lineage>
</organism>
<evidence type="ECO:0000313" key="12">
    <source>
        <dbReference type="Proteomes" id="UP001152799"/>
    </source>
</evidence>
<evidence type="ECO:0000256" key="3">
    <source>
        <dbReference type="ARBA" id="ARBA00022737"/>
    </source>
</evidence>
<keyword evidence="5" id="KW-0862">Zinc</keyword>
<dbReference type="Proteomes" id="UP001152799">
    <property type="component" value="Chromosome 10"/>
</dbReference>
<dbReference type="GO" id="GO:0003677">
    <property type="term" value="F:DNA binding"/>
    <property type="evidence" value="ECO:0007669"/>
    <property type="project" value="InterPro"/>
</dbReference>
<dbReference type="AlphaFoldDB" id="A0A9P0GQ96"/>
<evidence type="ECO:0000256" key="5">
    <source>
        <dbReference type="ARBA" id="ARBA00022833"/>
    </source>
</evidence>
<proteinExistence type="predicted"/>
<protein>
    <recommendedName>
        <fullName evidence="13">Cell growth-regulating nucleolar protein</fullName>
    </recommendedName>
</protein>
<dbReference type="PANTHER" id="PTHR13100">
    <property type="entry name" value="CELL GROWTH-REGULATING NUCLEOLAR PROTEIN LYAR"/>
    <property type="match status" value="1"/>
</dbReference>
<dbReference type="SUPFAM" id="SSF57667">
    <property type="entry name" value="beta-beta-alpha zinc fingers"/>
    <property type="match status" value="2"/>
</dbReference>
<dbReference type="PROSITE" id="PS51804">
    <property type="entry name" value="ZF_C2HC_LYAR"/>
    <property type="match status" value="1"/>
</dbReference>
<evidence type="ECO:0000313" key="11">
    <source>
        <dbReference type="EMBL" id="CAH1123498.1"/>
    </source>
</evidence>
<evidence type="ECO:0000256" key="6">
    <source>
        <dbReference type="ARBA" id="ARBA00023242"/>
    </source>
</evidence>
<gene>
    <name evidence="11" type="ORF">CEUTPL_LOCUS2501</name>
</gene>
<dbReference type="Gene3D" id="3.30.1490.490">
    <property type="match status" value="1"/>
</dbReference>
<dbReference type="GO" id="GO:0006364">
    <property type="term" value="P:rRNA processing"/>
    <property type="evidence" value="ECO:0007669"/>
    <property type="project" value="TreeGrafter"/>
</dbReference>
<accession>A0A9P0GQ96</accession>
<evidence type="ECO:0000256" key="7">
    <source>
        <dbReference type="PROSITE-ProRule" id="PRU01145"/>
    </source>
</evidence>
<dbReference type="Pfam" id="PF25879">
    <property type="entry name" value="WHD_LYAR"/>
    <property type="match status" value="1"/>
</dbReference>